<keyword evidence="1" id="KW-1133">Transmembrane helix</keyword>
<dbReference type="InterPro" id="IPR010721">
    <property type="entry name" value="UstE-like"/>
</dbReference>
<feature type="non-terminal residue" evidence="2">
    <location>
        <position position="400"/>
    </location>
</feature>
<dbReference type="GO" id="GO:0016020">
    <property type="term" value="C:membrane"/>
    <property type="evidence" value="ECO:0007669"/>
    <property type="project" value="TreeGrafter"/>
</dbReference>
<organism evidence="2 3">
    <name type="scientific">Rotaria magnacalcarata</name>
    <dbReference type="NCBI Taxonomy" id="392030"/>
    <lineage>
        <taxon>Eukaryota</taxon>
        <taxon>Metazoa</taxon>
        <taxon>Spiralia</taxon>
        <taxon>Gnathifera</taxon>
        <taxon>Rotifera</taxon>
        <taxon>Eurotatoria</taxon>
        <taxon>Bdelloidea</taxon>
        <taxon>Philodinida</taxon>
        <taxon>Philodinidae</taxon>
        <taxon>Rotaria</taxon>
    </lineage>
</organism>
<sequence>MDNTLSSAPAVVSTIDPDNPVKYKNYSLKDPIQYVTTRRALGNVLYSNPNLLCLNAGYVNRVGFRLFTKWEETVPLYLFIISGLMLKHNIAHRYAINPEKDATEWETISIPSHTLPKGYRQCLAIVILLNSQAASVPSEGGENLTFGARDIAGIIMWSIGFICETVADFHKFAWRFSNPPKLQFMRYGLWRFSRAPNYFVSDIANENAKEALWAGIFSPIFTMVLLVLLSGLPLTQKPTRKNVFLMSNRPDANQCSIRDPDVKIACYFSILTINSVRTVSSRVVNTNRIIDFETIGGIPSDSSLDTCWTNSHLLNQTFASMQNGDILVITFNKTFWLMGGIYARGLSYVTIQIDGILKFSDDQIVWPRDPKTQQVHECFFFEQLDHVTFTSSLPAGSKGV</sequence>
<evidence type="ECO:0000256" key="1">
    <source>
        <dbReference type="SAM" id="Phobius"/>
    </source>
</evidence>
<dbReference type="PANTHER" id="PTHR32251:SF15">
    <property type="entry name" value="3-OXO-5-ALPHA-STEROID 4-DEHYDROGENASE (DUF1295)"/>
    <property type="match status" value="1"/>
</dbReference>
<dbReference type="PANTHER" id="PTHR32251">
    <property type="entry name" value="3-OXO-5-ALPHA-STEROID 4-DEHYDROGENASE"/>
    <property type="match status" value="1"/>
</dbReference>
<comment type="caution">
    <text evidence="2">The sequence shown here is derived from an EMBL/GenBank/DDBJ whole genome shotgun (WGS) entry which is preliminary data.</text>
</comment>
<dbReference type="Pfam" id="PF06966">
    <property type="entry name" value="DUF1295"/>
    <property type="match status" value="1"/>
</dbReference>
<reference evidence="2" key="1">
    <citation type="submission" date="2021-02" db="EMBL/GenBank/DDBJ databases">
        <authorList>
            <person name="Nowell W R."/>
        </authorList>
    </citation>
    <scope>NUCLEOTIDE SEQUENCE</scope>
</reference>
<name>A0A8S2UNR0_9BILA</name>
<feature type="transmembrane region" description="Helical" evidence="1">
    <location>
        <begin position="211"/>
        <end position="232"/>
    </location>
</feature>
<keyword evidence="1" id="KW-0812">Transmembrane</keyword>
<gene>
    <name evidence="2" type="ORF">GIL414_LOCUS28115</name>
</gene>
<dbReference type="AlphaFoldDB" id="A0A8S2UNR0"/>
<keyword evidence="1" id="KW-0472">Membrane</keyword>
<protein>
    <submittedName>
        <fullName evidence="2">Uncharacterized protein</fullName>
    </submittedName>
</protein>
<evidence type="ECO:0000313" key="2">
    <source>
        <dbReference type="EMBL" id="CAF4354446.1"/>
    </source>
</evidence>
<proteinExistence type="predicted"/>
<dbReference type="EMBL" id="CAJOBJ010046795">
    <property type="protein sequence ID" value="CAF4354446.1"/>
    <property type="molecule type" value="Genomic_DNA"/>
</dbReference>
<dbReference type="Proteomes" id="UP000681720">
    <property type="component" value="Unassembled WGS sequence"/>
</dbReference>
<accession>A0A8S2UNR0</accession>
<evidence type="ECO:0000313" key="3">
    <source>
        <dbReference type="Proteomes" id="UP000681720"/>
    </source>
</evidence>